<dbReference type="PANTHER" id="PTHR45569">
    <property type="entry name" value="SENSOR PROTEIN KDPD"/>
    <property type="match status" value="1"/>
</dbReference>
<evidence type="ECO:0000256" key="12">
    <source>
        <dbReference type="ARBA" id="ARBA00023136"/>
    </source>
</evidence>
<dbReference type="SUPFAM" id="SSF55874">
    <property type="entry name" value="ATPase domain of HSP90 chaperone/DNA topoisomerase II/histidine kinase"/>
    <property type="match status" value="1"/>
</dbReference>
<dbReference type="STRING" id="1079.BVIR_1825"/>
<dbReference type="InterPro" id="IPR003661">
    <property type="entry name" value="HisK_dim/P_dom"/>
</dbReference>
<feature type="transmembrane region" description="Helical" evidence="13">
    <location>
        <begin position="416"/>
        <end position="435"/>
    </location>
</feature>
<evidence type="ECO:0000256" key="6">
    <source>
        <dbReference type="ARBA" id="ARBA00022692"/>
    </source>
</evidence>
<dbReference type="GO" id="GO:0005737">
    <property type="term" value="C:cytoplasm"/>
    <property type="evidence" value="ECO:0007669"/>
    <property type="project" value="UniProtKB-ARBA"/>
</dbReference>
<protein>
    <recommendedName>
        <fullName evidence="3">histidine kinase</fullName>
        <ecNumber evidence="3">2.7.13.3</ecNumber>
    </recommendedName>
</protein>
<dbReference type="SUPFAM" id="SSF52402">
    <property type="entry name" value="Adenine nucleotide alpha hydrolases-like"/>
    <property type="match status" value="1"/>
</dbReference>
<keyword evidence="9" id="KW-0067">ATP-binding</keyword>
<dbReference type="GO" id="GO:0005886">
    <property type="term" value="C:plasma membrane"/>
    <property type="evidence" value="ECO:0007669"/>
    <property type="project" value="TreeGrafter"/>
</dbReference>
<dbReference type="InterPro" id="IPR027417">
    <property type="entry name" value="P-loop_NTPase"/>
</dbReference>
<dbReference type="InterPro" id="IPR036890">
    <property type="entry name" value="HATPase_C_sf"/>
</dbReference>
<dbReference type="InterPro" id="IPR004358">
    <property type="entry name" value="Sig_transdc_His_kin-like_C"/>
</dbReference>
<dbReference type="Gene3D" id="3.40.50.620">
    <property type="entry name" value="HUPs"/>
    <property type="match status" value="1"/>
</dbReference>
<evidence type="ECO:0000256" key="2">
    <source>
        <dbReference type="ARBA" id="ARBA00004141"/>
    </source>
</evidence>
<evidence type="ECO:0000256" key="3">
    <source>
        <dbReference type="ARBA" id="ARBA00012438"/>
    </source>
</evidence>
<organism evidence="15 16">
    <name type="scientific">Blastochloris viridis</name>
    <name type="common">Rhodopseudomonas viridis</name>
    <dbReference type="NCBI Taxonomy" id="1079"/>
    <lineage>
        <taxon>Bacteria</taxon>
        <taxon>Pseudomonadati</taxon>
        <taxon>Pseudomonadota</taxon>
        <taxon>Alphaproteobacteria</taxon>
        <taxon>Hyphomicrobiales</taxon>
        <taxon>Blastochloridaceae</taxon>
        <taxon>Blastochloris</taxon>
    </lineage>
</organism>
<keyword evidence="10 13" id="KW-1133">Transmembrane helix</keyword>
<dbReference type="InterPro" id="IPR005467">
    <property type="entry name" value="His_kinase_dom"/>
</dbReference>
<keyword evidence="6 13" id="KW-0812">Transmembrane</keyword>
<dbReference type="InterPro" id="IPR038318">
    <property type="entry name" value="KdpD_sf"/>
</dbReference>
<evidence type="ECO:0000259" key="14">
    <source>
        <dbReference type="PROSITE" id="PS50109"/>
    </source>
</evidence>
<feature type="transmembrane region" description="Helical" evidence="13">
    <location>
        <begin position="442"/>
        <end position="460"/>
    </location>
</feature>
<dbReference type="InterPro" id="IPR003852">
    <property type="entry name" value="Sig_transdc_His_kinase_KdpD_N"/>
</dbReference>
<evidence type="ECO:0000256" key="4">
    <source>
        <dbReference type="ARBA" id="ARBA00022553"/>
    </source>
</evidence>
<evidence type="ECO:0000256" key="10">
    <source>
        <dbReference type="ARBA" id="ARBA00022989"/>
    </source>
</evidence>
<dbReference type="PATRIC" id="fig|1079.6.peg.1889"/>
<dbReference type="AlphaFoldDB" id="A0A0P0J0D8"/>
<dbReference type="Gene3D" id="3.30.565.10">
    <property type="entry name" value="Histidine kinase-like ATPase, C-terminal domain"/>
    <property type="match status" value="1"/>
</dbReference>
<dbReference type="InterPro" id="IPR003594">
    <property type="entry name" value="HATPase_dom"/>
</dbReference>
<dbReference type="InterPro" id="IPR003018">
    <property type="entry name" value="GAF"/>
</dbReference>
<dbReference type="OrthoDB" id="9806130at2"/>
<evidence type="ECO:0000256" key="1">
    <source>
        <dbReference type="ARBA" id="ARBA00000085"/>
    </source>
</evidence>
<keyword evidence="12 13" id="KW-0472">Membrane</keyword>
<dbReference type="PROSITE" id="PS50109">
    <property type="entry name" value="HIS_KIN"/>
    <property type="match status" value="1"/>
</dbReference>
<keyword evidence="4" id="KW-0597">Phosphoprotein</keyword>
<dbReference type="Pfam" id="PF13492">
    <property type="entry name" value="GAF_3"/>
    <property type="match status" value="1"/>
</dbReference>
<dbReference type="PRINTS" id="PR00344">
    <property type="entry name" value="BCTRLSENSOR"/>
</dbReference>
<dbReference type="Pfam" id="PF00512">
    <property type="entry name" value="HisKA"/>
    <property type="match status" value="1"/>
</dbReference>
<comment type="catalytic activity">
    <reaction evidence="1">
        <text>ATP + protein L-histidine = ADP + protein N-phospho-L-histidine.</text>
        <dbReference type="EC" id="2.7.13.3"/>
    </reaction>
</comment>
<feature type="transmembrane region" description="Helical" evidence="13">
    <location>
        <begin position="475"/>
        <end position="493"/>
    </location>
</feature>
<dbReference type="GO" id="GO:0005524">
    <property type="term" value="F:ATP binding"/>
    <property type="evidence" value="ECO:0007669"/>
    <property type="project" value="UniProtKB-KW"/>
</dbReference>
<dbReference type="CDD" id="cd00082">
    <property type="entry name" value="HisKA"/>
    <property type="match status" value="1"/>
</dbReference>
<dbReference type="GO" id="GO:0000155">
    <property type="term" value="F:phosphorelay sensor kinase activity"/>
    <property type="evidence" value="ECO:0007669"/>
    <property type="project" value="InterPro"/>
</dbReference>
<dbReference type="Pfam" id="PF02518">
    <property type="entry name" value="HATPase_c"/>
    <property type="match status" value="1"/>
</dbReference>
<accession>A0A0P0J0D8</accession>
<dbReference type="Gene3D" id="1.10.287.130">
    <property type="match status" value="1"/>
</dbReference>
<evidence type="ECO:0000256" key="8">
    <source>
        <dbReference type="ARBA" id="ARBA00022777"/>
    </source>
</evidence>
<dbReference type="Gene3D" id="1.20.120.620">
    <property type="entry name" value="Backbone structure of the membrane domain of e. Coli histidine kinase receptor kdpd"/>
    <property type="match status" value="1"/>
</dbReference>
<sequence length="895" mass="97650">MASHDTRPEPEALLAEANKGHRGELKIYLGAAPGVGKTYAMLEEAKSRQRDGVDVVVAIVETHGRVETAALLATLEQLPRKVMSYRGRDLAEMDIDAVLERRPQLAIVDELAHTNVPGSRHPKRWQDVEEVLNAGIDVITTLNIQHIESLNDVVARITGVRVQETVPDEILKTADEIELIDLPPEELIERLRQGKVYVPQQITRALSHFFSKGNLTALRELAMRTAAQRVDAEMVAYMRAHAVVGPWPTQERLLVCINESEVAKELVRSGKRKADRIKIPWIVATVLTPSHEAMGVGARAAIAEALRLAESLGAEIATLRTDRDVAGEILRFARSRNASRILIGRARRRWPYGMFREPVAERLIKLGTDFEVTVVPSGRPLGRLALAPLWNAVPNVTGFLEALLGVAVASLVAWPLWSYLPVASLSVIYLVAVLGAGVRHGLWVALFASVSGFLAYNFLFTEPYYSFEVAQHESIVALLVFLISALFTGTLASRLRMQVENMRATQRRTETLYEFSRKIAQVSKLDDVLWAAVHHLAATLEVQSLVLMPGEGGELEMVQGYPTIDDLDPKDWGAAQWAWEKAELAGRDTATLPTADWLFLPMATASAVLGVIGVRFKDPARAGDPETRRLLLAVEDQIAVAIERTRLAADLEDSRVTAESEKLRAALLNSVSHDLRTPLVSIIGAATELASARALSPADRDALTSTVLEEAQRLDRYVQNLLDMTRLGYGALNLRRGAVDLREIVGRVRSDLARVLGTREVVVDMPRDLPPVDVDPVLIGQVFVNVLENAAKHAPGRTAIAIRARPEASSIRVSVIDEGPGIPPADRDKVFDLFYRVRAGDGQSTGTGLGLAIARGLVVAHGGNIRADAGPNGNGTSIDITLPVAKVPDAAEDTV</sequence>
<keyword evidence="7" id="KW-0547">Nucleotide-binding</keyword>
<evidence type="ECO:0000256" key="7">
    <source>
        <dbReference type="ARBA" id="ARBA00022741"/>
    </source>
</evidence>
<dbReference type="SMART" id="SM00387">
    <property type="entry name" value="HATPase_c"/>
    <property type="match status" value="1"/>
</dbReference>
<dbReference type="PANTHER" id="PTHR45569:SF1">
    <property type="entry name" value="SENSOR PROTEIN KDPD"/>
    <property type="match status" value="1"/>
</dbReference>
<dbReference type="InterPro" id="IPR014729">
    <property type="entry name" value="Rossmann-like_a/b/a_fold"/>
</dbReference>
<dbReference type="InterPro" id="IPR006016">
    <property type="entry name" value="UspA"/>
</dbReference>
<dbReference type="SUPFAM" id="SSF55781">
    <property type="entry name" value="GAF domain-like"/>
    <property type="match status" value="1"/>
</dbReference>
<name>A0A0P0J0D8_BLAVI</name>
<comment type="subcellular location">
    <subcellularLocation>
        <location evidence="2">Membrane</location>
        <topology evidence="2">Multi-pass membrane protein</topology>
    </subcellularLocation>
</comment>
<reference evidence="16" key="1">
    <citation type="journal article" date="2016" name="Genome Announc.">
        <title>Revised genome sequence of the purple photosynthetic bacterium Blastochloris viridis.</title>
        <authorList>
            <person name="Liu L.N."/>
            <person name="Faulkner M."/>
            <person name="Liu X."/>
            <person name="Huang F."/>
            <person name="Darby A.C."/>
            <person name="Hall N."/>
        </authorList>
    </citation>
    <scope>NUCLEOTIDE SEQUENCE [LARGE SCALE GENOMIC DNA]</scope>
    <source>
        <strain evidence="16">ATCC 19567 / DSM 133 / F</strain>
    </source>
</reference>
<dbReference type="Pfam" id="PF00582">
    <property type="entry name" value="Usp"/>
    <property type="match status" value="1"/>
</dbReference>
<dbReference type="Gene3D" id="3.40.50.300">
    <property type="entry name" value="P-loop containing nucleotide triphosphate hydrolases"/>
    <property type="match status" value="1"/>
</dbReference>
<dbReference type="Gene3D" id="3.30.450.40">
    <property type="match status" value="1"/>
</dbReference>
<dbReference type="Pfam" id="PF02702">
    <property type="entry name" value="KdpD"/>
    <property type="match status" value="1"/>
</dbReference>
<evidence type="ECO:0000256" key="9">
    <source>
        <dbReference type="ARBA" id="ARBA00022840"/>
    </source>
</evidence>
<dbReference type="SMART" id="SM00388">
    <property type="entry name" value="HisKA"/>
    <property type="match status" value="1"/>
</dbReference>
<dbReference type="InterPro" id="IPR029016">
    <property type="entry name" value="GAF-like_dom_sf"/>
</dbReference>
<dbReference type="CDD" id="cd00075">
    <property type="entry name" value="HATPase"/>
    <property type="match status" value="1"/>
</dbReference>
<dbReference type="EMBL" id="LN907867">
    <property type="protein sequence ID" value="CUU42262.1"/>
    <property type="molecule type" value="Genomic_DNA"/>
</dbReference>
<dbReference type="SUPFAM" id="SSF47384">
    <property type="entry name" value="Homodimeric domain of signal transducing histidine kinase"/>
    <property type="match status" value="1"/>
</dbReference>
<evidence type="ECO:0000256" key="5">
    <source>
        <dbReference type="ARBA" id="ARBA00022679"/>
    </source>
</evidence>
<dbReference type="Pfam" id="PF13493">
    <property type="entry name" value="DUF4118"/>
    <property type="match status" value="1"/>
</dbReference>
<feature type="domain" description="Histidine kinase" evidence="14">
    <location>
        <begin position="670"/>
        <end position="886"/>
    </location>
</feature>
<dbReference type="FunFam" id="3.40.50.300:FF:000483">
    <property type="entry name" value="Sensor histidine kinase KdpD"/>
    <property type="match status" value="1"/>
</dbReference>
<dbReference type="KEGG" id="bvr:BVIR_1825"/>
<gene>
    <name evidence="15" type="primary">kdpD</name>
    <name evidence="15" type="ORF">BVIRIDIS_12700</name>
</gene>
<dbReference type="InterPro" id="IPR052023">
    <property type="entry name" value="Histidine_kinase_KdpD"/>
</dbReference>
<keyword evidence="16" id="KW-1185">Reference proteome</keyword>
<evidence type="ECO:0000256" key="13">
    <source>
        <dbReference type="SAM" id="Phobius"/>
    </source>
</evidence>
<dbReference type="EC" id="2.7.13.3" evidence="3"/>
<dbReference type="InterPro" id="IPR036097">
    <property type="entry name" value="HisK_dim/P_sf"/>
</dbReference>
<dbReference type="RefSeq" id="WP_055037353.1">
    <property type="nucleotide sequence ID" value="NZ_AP014854.2"/>
</dbReference>
<evidence type="ECO:0000313" key="15">
    <source>
        <dbReference type="EMBL" id="CUU42262.1"/>
    </source>
</evidence>
<proteinExistence type="predicted"/>
<keyword evidence="5 15" id="KW-0808">Transferase</keyword>
<dbReference type="InterPro" id="IPR025201">
    <property type="entry name" value="KdpD_TM"/>
</dbReference>
<evidence type="ECO:0000313" key="16">
    <source>
        <dbReference type="Proteomes" id="UP000065734"/>
    </source>
</evidence>
<evidence type="ECO:0000256" key="11">
    <source>
        <dbReference type="ARBA" id="ARBA00023012"/>
    </source>
</evidence>
<dbReference type="Proteomes" id="UP000065734">
    <property type="component" value="Chromosome I"/>
</dbReference>
<keyword evidence="8" id="KW-0418">Kinase</keyword>
<keyword evidence="11" id="KW-0902">Two-component regulatory system</keyword>